<evidence type="ECO:0000256" key="4">
    <source>
        <dbReference type="ARBA" id="ARBA00022989"/>
    </source>
</evidence>
<feature type="coiled-coil region" evidence="6">
    <location>
        <begin position="322"/>
        <end position="387"/>
    </location>
</feature>
<dbReference type="InterPro" id="IPR003856">
    <property type="entry name" value="LPS_length_determ_N"/>
</dbReference>
<evidence type="ECO:0000313" key="10">
    <source>
        <dbReference type="Proteomes" id="UP000198729"/>
    </source>
</evidence>
<dbReference type="GO" id="GO:0004713">
    <property type="term" value="F:protein tyrosine kinase activity"/>
    <property type="evidence" value="ECO:0007669"/>
    <property type="project" value="TreeGrafter"/>
</dbReference>
<evidence type="ECO:0000256" key="5">
    <source>
        <dbReference type="ARBA" id="ARBA00023136"/>
    </source>
</evidence>
<dbReference type="OrthoDB" id="9795292at2"/>
<evidence type="ECO:0000313" key="9">
    <source>
        <dbReference type="EMBL" id="SCZ84133.1"/>
    </source>
</evidence>
<evidence type="ECO:0000256" key="1">
    <source>
        <dbReference type="ARBA" id="ARBA00004651"/>
    </source>
</evidence>
<evidence type="ECO:0000256" key="2">
    <source>
        <dbReference type="ARBA" id="ARBA00022475"/>
    </source>
</evidence>
<dbReference type="RefSeq" id="WP_090283376.1">
    <property type="nucleotide sequence ID" value="NZ_FMWO01000002.1"/>
</dbReference>
<feature type="transmembrane region" description="Helical" evidence="7">
    <location>
        <begin position="20"/>
        <end position="38"/>
    </location>
</feature>
<dbReference type="PANTHER" id="PTHR32309">
    <property type="entry name" value="TYROSINE-PROTEIN KINASE"/>
    <property type="match status" value="1"/>
</dbReference>
<protein>
    <submittedName>
        <fullName evidence="9">Chain length determinant protein</fullName>
    </submittedName>
</protein>
<dbReference type="InterPro" id="IPR014345">
    <property type="entry name" value="XrtA_polysacc_chain"/>
</dbReference>
<dbReference type="Pfam" id="PF02706">
    <property type="entry name" value="Wzz"/>
    <property type="match status" value="1"/>
</dbReference>
<evidence type="ECO:0000259" key="8">
    <source>
        <dbReference type="Pfam" id="PF02706"/>
    </source>
</evidence>
<gene>
    <name evidence="9" type="ORF">NSMM_100003</name>
</gene>
<organism evidence="9 10">
    <name type="scientific">Nitrosomonas mobilis</name>
    <dbReference type="NCBI Taxonomy" id="51642"/>
    <lineage>
        <taxon>Bacteria</taxon>
        <taxon>Pseudomonadati</taxon>
        <taxon>Pseudomonadota</taxon>
        <taxon>Betaproteobacteria</taxon>
        <taxon>Nitrosomonadales</taxon>
        <taxon>Nitrosomonadaceae</taxon>
        <taxon>Nitrosomonas</taxon>
    </lineage>
</organism>
<comment type="subcellular location">
    <subcellularLocation>
        <location evidence="1">Cell membrane</location>
        <topology evidence="1">Multi-pass membrane protein</topology>
    </subcellularLocation>
</comment>
<reference evidence="9 10" key="1">
    <citation type="submission" date="2016-10" db="EMBL/GenBank/DDBJ databases">
        <authorList>
            <person name="de Groot N.N."/>
        </authorList>
    </citation>
    <scope>NUCLEOTIDE SEQUENCE [LARGE SCALE GENOMIC DNA]</scope>
    <source>
        <strain evidence="9">1</strain>
    </source>
</reference>
<dbReference type="NCBIfam" id="TIGR03007">
    <property type="entry name" value="pepcterm_ChnLen"/>
    <property type="match status" value="1"/>
</dbReference>
<accession>A0A1G5SAA4</accession>
<dbReference type="PANTHER" id="PTHR32309:SF13">
    <property type="entry name" value="FERRIC ENTEROBACTIN TRANSPORT PROTEIN FEPE"/>
    <property type="match status" value="1"/>
</dbReference>
<keyword evidence="2" id="KW-1003">Cell membrane</keyword>
<dbReference type="InterPro" id="IPR050445">
    <property type="entry name" value="Bact_polysacc_biosynth/exp"/>
</dbReference>
<feature type="domain" description="Polysaccharide chain length determinant N-terminal" evidence="8">
    <location>
        <begin position="11"/>
        <end position="86"/>
    </location>
</feature>
<dbReference type="STRING" id="51642.NSMM_100003"/>
<dbReference type="GO" id="GO:0005886">
    <property type="term" value="C:plasma membrane"/>
    <property type="evidence" value="ECO:0007669"/>
    <property type="project" value="UniProtKB-SubCell"/>
</dbReference>
<dbReference type="AlphaFoldDB" id="A0A1G5SAA4"/>
<feature type="transmembrane region" description="Helical" evidence="7">
    <location>
        <begin position="426"/>
        <end position="445"/>
    </location>
</feature>
<keyword evidence="10" id="KW-1185">Reference proteome</keyword>
<feature type="transmembrane region" description="Helical" evidence="7">
    <location>
        <begin position="486"/>
        <end position="506"/>
    </location>
</feature>
<evidence type="ECO:0000256" key="6">
    <source>
        <dbReference type="SAM" id="Coils"/>
    </source>
</evidence>
<keyword evidence="4 7" id="KW-1133">Transmembrane helix</keyword>
<evidence type="ECO:0000256" key="7">
    <source>
        <dbReference type="SAM" id="Phobius"/>
    </source>
</evidence>
<sequence>MDELIAQLLVYIKGVWKYRWLSVAVAWFVALMGWFYVYQMPDNYEASARIYVDTQSILRPLMAGMTVSPNPEQQVTIMSRTLISRPNVERIIRMVDLDIKVTNDSAMDKLVISLMKEIRLASTGRDNIFTISYSDKNPKLAKDIVQSLLTIFVEGGLEGKRQDSTTALRFIDQQIAAYEEKLVAAEAAVTAFKQKNLGLLPGQGDYYTQLVAAREELEKARLSLAEAQQSRNAVQKQMTGDEPVLLLEASEISPKSIVNPEIDTRIQALNSNLDTMLLNYTEQHPDVIAAKRLVAVLEERKIEEARLMGSASNNGMNYNPMLQQLNIALTEAQSLVAAMEVRVAEYEARFERLKSMSAMVPAVEIEMQQLNRDYNVNKANYEKLLERRASAEISGELSSATGLMSFRIIDPPTVPEAPAGPDRKKLFTFVFLGALIGGIGMAFIISQIRPTFHTQGGLREVTGLPILGTVPMIWTDQEKIKRKGQLYAFGASLLLLVMCYAVLVSFTKLPGLATAQSWLN</sequence>
<keyword evidence="6" id="KW-0175">Coiled coil</keyword>
<name>A0A1G5SAA4_9PROT</name>
<dbReference type="EMBL" id="FMWO01000002">
    <property type="protein sequence ID" value="SCZ84133.1"/>
    <property type="molecule type" value="Genomic_DNA"/>
</dbReference>
<evidence type="ECO:0000256" key="3">
    <source>
        <dbReference type="ARBA" id="ARBA00022692"/>
    </source>
</evidence>
<dbReference type="Proteomes" id="UP000198729">
    <property type="component" value="Unassembled WGS sequence"/>
</dbReference>
<feature type="coiled-coil region" evidence="6">
    <location>
        <begin position="168"/>
        <end position="237"/>
    </location>
</feature>
<keyword evidence="5 7" id="KW-0472">Membrane</keyword>
<proteinExistence type="predicted"/>
<keyword evidence="3 7" id="KW-0812">Transmembrane</keyword>